<dbReference type="Gene3D" id="2.60.120.620">
    <property type="entry name" value="q2cbj1_9rhob like domain"/>
    <property type="match status" value="1"/>
</dbReference>
<dbReference type="OrthoDB" id="3633766at2759"/>
<reference evidence="3" key="1">
    <citation type="journal article" date="2012" name="PLoS Genet.">
        <title>The genomes of the fungal plant pathogens Cladosporium fulvum and Dothistroma septosporum reveal adaptation to different hosts and lifestyles but also signatures of common ancestry.</title>
        <authorList>
            <person name="de Wit P.J.G.M."/>
            <person name="van der Burgt A."/>
            <person name="Oekmen B."/>
            <person name="Stergiopoulos I."/>
            <person name="Abd-Elsalam K.A."/>
            <person name="Aerts A.L."/>
            <person name="Bahkali A.H."/>
            <person name="Beenen H.G."/>
            <person name="Chettri P."/>
            <person name="Cox M.P."/>
            <person name="Datema E."/>
            <person name="de Vries R.P."/>
            <person name="Dhillon B."/>
            <person name="Ganley A.R."/>
            <person name="Griffiths S.A."/>
            <person name="Guo Y."/>
            <person name="Hamelin R.C."/>
            <person name="Henrissat B."/>
            <person name="Kabir M.S."/>
            <person name="Jashni M.K."/>
            <person name="Kema G."/>
            <person name="Klaubauf S."/>
            <person name="Lapidus A."/>
            <person name="Levasseur A."/>
            <person name="Lindquist E."/>
            <person name="Mehrabi R."/>
            <person name="Ohm R.A."/>
            <person name="Owen T.J."/>
            <person name="Salamov A."/>
            <person name="Schwelm A."/>
            <person name="Schijlen E."/>
            <person name="Sun H."/>
            <person name="van den Burg H.A."/>
            <person name="van Ham R.C.H.J."/>
            <person name="Zhang S."/>
            <person name="Goodwin S.B."/>
            <person name="Grigoriev I.V."/>
            <person name="Collemare J."/>
            <person name="Bradshaw R.E."/>
        </authorList>
    </citation>
    <scope>NUCLEOTIDE SEQUENCE [LARGE SCALE GENOMIC DNA]</scope>
    <source>
        <strain evidence="3">NZE10 / CBS 128990</strain>
    </source>
</reference>
<sequence>MLLLYIIMSSSTLPTTVLPTTVRPSSGEINTVLLAPGNLVTGVQSLHLDRLVVVSSAIPHEHLDKLDSKSIERQPIHADTDCTHQAHPFALVVNVPLITFTSDNGSTELWLGTNMSDLFDLHVQDGEDGDRASSRMKQHLLKKRRPIAQNASVVIRGLRLWHAGRPNLTQEIIVMLAMISEREAAQRYLHRGFGKSYDFGQTS</sequence>
<dbReference type="Proteomes" id="UP000016933">
    <property type="component" value="Unassembled WGS sequence"/>
</dbReference>
<protein>
    <submittedName>
        <fullName evidence="2">Uncharacterized protein</fullName>
    </submittedName>
</protein>
<name>N1PKU0_DOTSN</name>
<keyword evidence="1" id="KW-0732">Signal</keyword>
<organism evidence="2 3">
    <name type="scientific">Dothistroma septosporum (strain NZE10 / CBS 128990)</name>
    <name type="common">Red band needle blight fungus</name>
    <name type="synonym">Mycosphaerella pini</name>
    <dbReference type="NCBI Taxonomy" id="675120"/>
    <lineage>
        <taxon>Eukaryota</taxon>
        <taxon>Fungi</taxon>
        <taxon>Dikarya</taxon>
        <taxon>Ascomycota</taxon>
        <taxon>Pezizomycotina</taxon>
        <taxon>Dothideomycetes</taxon>
        <taxon>Dothideomycetidae</taxon>
        <taxon>Mycosphaerellales</taxon>
        <taxon>Mycosphaerellaceae</taxon>
        <taxon>Dothistroma</taxon>
    </lineage>
</organism>
<dbReference type="EMBL" id="KB446541">
    <property type="protein sequence ID" value="EME42704.1"/>
    <property type="molecule type" value="Genomic_DNA"/>
</dbReference>
<dbReference type="HOGENOM" id="CLU_1348899_0_0_1"/>
<dbReference type="eggNOG" id="ENOG502RVZH">
    <property type="taxonomic scope" value="Eukaryota"/>
</dbReference>
<keyword evidence="3" id="KW-1185">Reference proteome</keyword>
<dbReference type="PANTHER" id="PTHR37563">
    <property type="entry name" value="PHYTANOYL-COA DIOXYGENASE FAMILY PROTEIN (AFU_ORTHOLOGUE AFUA_2G03330)"/>
    <property type="match status" value="1"/>
</dbReference>
<accession>N1PKU0</accession>
<dbReference type="AlphaFoldDB" id="N1PKU0"/>
<feature type="chain" id="PRO_5004108855" evidence="1">
    <location>
        <begin position="20"/>
        <end position="203"/>
    </location>
</feature>
<proteinExistence type="predicted"/>
<dbReference type="InterPro" id="IPR051961">
    <property type="entry name" value="Fungal_Metabolite_Diox"/>
</dbReference>
<gene>
    <name evidence="2" type="ORF">DOTSEDRAFT_64462</name>
</gene>
<evidence type="ECO:0000313" key="2">
    <source>
        <dbReference type="EMBL" id="EME42704.1"/>
    </source>
</evidence>
<feature type="signal peptide" evidence="1">
    <location>
        <begin position="1"/>
        <end position="19"/>
    </location>
</feature>
<evidence type="ECO:0000313" key="3">
    <source>
        <dbReference type="Proteomes" id="UP000016933"/>
    </source>
</evidence>
<reference evidence="2 3" key="2">
    <citation type="journal article" date="2012" name="PLoS Pathog.">
        <title>Diverse lifestyles and strategies of plant pathogenesis encoded in the genomes of eighteen Dothideomycetes fungi.</title>
        <authorList>
            <person name="Ohm R.A."/>
            <person name="Feau N."/>
            <person name="Henrissat B."/>
            <person name="Schoch C.L."/>
            <person name="Horwitz B.A."/>
            <person name="Barry K.W."/>
            <person name="Condon B.J."/>
            <person name="Copeland A.C."/>
            <person name="Dhillon B."/>
            <person name="Glaser F."/>
            <person name="Hesse C.N."/>
            <person name="Kosti I."/>
            <person name="LaButti K."/>
            <person name="Lindquist E.A."/>
            <person name="Lucas S."/>
            <person name="Salamov A.A."/>
            <person name="Bradshaw R.E."/>
            <person name="Ciuffetti L."/>
            <person name="Hamelin R.C."/>
            <person name="Kema G.H.J."/>
            <person name="Lawrence C."/>
            <person name="Scott J.A."/>
            <person name="Spatafora J.W."/>
            <person name="Turgeon B.G."/>
            <person name="de Wit P.J.G.M."/>
            <person name="Zhong S."/>
            <person name="Goodwin S.B."/>
            <person name="Grigoriev I.V."/>
        </authorList>
    </citation>
    <scope>NUCLEOTIDE SEQUENCE [LARGE SCALE GENOMIC DNA]</scope>
    <source>
        <strain evidence="3">NZE10 / CBS 128990</strain>
    </source>
</reference>
<dbReference type="PANTHER" id="PTHR37563:SF2">
    <property type="entry name" value="PHYTANOYL-COA DIOXYGENASE FAMILY PROTEIN (AFU_ORTHOLOGUE AFUA_2G03330)"/>
    <property type="match status" value="1"/>
</dbReference>
<dbReference type="SUPFAM" id="SSF51197">
    <property type="entry name" value="Clavaminate synthase-like"/>
    <property type="match status" value="1"/>
</dbReference>
<evidence type="ECO:0000256" key="1">
    <source>
        <dbReference type="SAM" id="SignalP"/>
    </source>
</evidence>